<evidence type="ECO:0000313" key="3">
    <source>
        <dbReference type="Proteomes" id="UP001159363"/>
    </source>
</evidence>
<protein>
    <submittedName>
        <fullName evidence="2">Uncharacterized protein</fullName>
    </submittedName>
</protein>
<reference evidence="2 3" key="1">
    <citation type="submission" date="2023-02" db="EMBL/GenBank/DDBJ databases">
        <title>LHISI_Scaffold_Assembly.</title>
        <authorList>
            <person name="Stuart O.P."/>
            <person name="Cleave R."/>
            <person name="Magrath M.J.L."/>
            <person name="Mikheyev A.S."/>
        </authorList>
    </citation>
    <scope>NUCLEOTIDE SEQUENCE [LARGE SCALE GENOMIC DNA]</scope>
    <source>
        <strain evidence="2">Daus_M_001</strain>
        <tissue evidence="2">Leg muscle</tissue>
    </source>
</reference>
<proteinExistence type="predicted"/>
<feature type="region of interest" description="Disordered" evidence="1">
    <location>
        <begin position="408"/>
        <end position="428"/>
    </location>
</feature>
<comment type="caution">
    <text evidence="2">The sequence shown here is derived from an EMBL/GenBank/DDBJ whole genome shotgun (WGS) entry which is preliminary data.</text>
</comment>
<dbReference type="EMBL" id="JARBHB010000016">
    <property type="protein sequence ID" value="KAJ8866815.1"/>
    <property type="molecule type" value="Genomic_DNA"/>
</dbReference>
<evidence type="ECO:0000256" key="1">
    <source>
        <dbReference type="SAM" id="MobiDB-lite"/>
    </source>
</evidence>
<sequence>MPLVGGFSRGSPVSPRPCLTALLHIHLTSPSSVPKTSMFTAAKTSLCFQKCSRYLQQPIQTGKVSEYPHLHALRLQGCSSRRLLETCLDTGNGLTSQRDNHGILNTFEKREHKAEKGSLSTYLKNRLHKAVKVNKQRLAPLERYALSHTRYAAKSIRYTLCWKVGFGIPPGFPVKMRSVFSFPFIRKIGVATPTFLMKGLDVTLHIFTRVRSPFDKTLFIVRSAPPSVGSAVVTHWTRIREDAGSILSPQPPGVSSGGCCLLLHHRMWLFYPRVNLHLQWEHVGVLVVRTTASEHPALSSLGRAFTWVISPLQELEFRPAALHDTSGGVDVARFARRASKREKQAGREGGTRWGRRRPYDWRALTTTDARDRLTVSRQLRPSGPRERTMAAPASSSCRGVLRARAAAAERSDCSPPTRGEPCFQSPAGTPLDSRMWESCWTMPLVGGFSRGSPLPPPAL</sequence>
<keyword evidence="3" id="KW-1185">Reference proteome</keyword>
<dbReference type="Proteomes" id="UP001159363">
    <property type="component" value="Chromosome 15"/>
</dbReference>
<gene>
    <name evidence="2" type="ORF">PR048_032676</name>
</gene>
<organism evidence="2 3">
    <name type="scientific">Dryococelus australis</name>
    <dbReference type="NCBI Taxonomy" id="614101"/>
    <lineage>
        <taxon>Eukaryota</taxon>
        <taxon>Metazoa</taxon>
        <taxon>Ecdysozoa</taxon>
        <taxon>Arthropoda</taxon>
        <taxon>Hexapoda</taxon>
        <taxon>Insecta</taxon>
        <taxon>Pterygota</taxon>
        <taxon>Neoptera</taxon>
        <taxon>Polyneoptera</taxon>
        <taxon>Phasmatodea</taxon>
        <taxon>Verophasmatodea</taxon>
        <taxon>Anareolatae</taxon>
        <taxon>Phasmatidae</taxon>
        <taxon>Eurycanthinae</taxon>
        <taxon>Dryococelus</taxon>
    </lineage>
</organism>
<feature type="region of interest" description="Disordered" evidence="1">
    <location>
        <begin position="376"/>
        <end position="396"/>
    </location>
</feature>
<name>A0ABQ9G2V4_9NEOP</name>
<evidence type="ECO:0000313" key="2">
    <source>
        <dbReference type="EMBL" id="KAJ8866815.1"/>
    </source>
</evidence>
<accession>A0ABQ9G2V4</accession>